<evidence type="ECO:0000259" key="2">
    <source>
        <dbReference type="PROSITE" id="PS51387"/>
    </source>
</evidence>
<feature type="domain" description="FAD-binding PCMH-type" evidence="2">
    <location>
        <begin position="1"/>
        <end position="130"/>
    </location>
</feature>
<dbReference type="Gene3D" id="3.30.465.10">
    <property type="match status" value="1"/>
</dbReference>
<reference evidence="3 4" key="1">
    <citation type="submission" date="2021-04" db="EMBL/GenBank/DDBJ databases">
        <authorList>
            <person name="Ivanova A."/>
        </authorList>
    </citation>
    <scope>NUCLEOTIDE SEQUENCE [LARGE SCALE GENOMIC DNA]</scope>
    <source>
        <strain evidence="3 4">G18</strain>
    </source>
</reference>
<dbReference type="Proteomes" id="UP000676565">
    <property type="component" value="Unassembled WGS sequence"/>
</dbReference>
<dbReference type="SUPFAM" id="SSF56176">
    <property type="entry name" value="FAD-binding/transporter-associated domain-like"/>
    <property type="match status" value="1"/>
</dbReference>
<dbReference type="InterPro" id="IPR016167">
    <property type="entry name" value="FAD-bd_PCMH_sub1"/>
</dbReference>
<evidence type="ECO:0000313" key="3">
    <source>
        <dbReference type="EMBL" id="MBP3955609.1"/>
    </source>
</evidence>
<organism evidence="3 4">
    <name type="scientific">Gemmata palustris</name>
    <dbReference type="NCBI Taxonomy" id="2822762"/>
    <lineage>
        <taxon>Bacteria</taxon>
        <taxon>Pseudomonadati</taxon>
        <taxon>Planctomycetota</taxon>
        <taxon>Planctomycetia</taxon>
        <taxon>Gemmatales</taxon>
        <taxon>Gemmataceae</taxon>
        <taxon>Gemmata</taxon>
    </lineage>
</organism>
<dbReference type="PANTHER" id="PTHR42659:SF1">
    <property type="entry name" value="OXIDOREDUCTASE"/>
    <property type="match status" value="1"/>
</dbReference>
<keyword evidence="1" id="KW-0285">Flavoprotein</keyword>
<evidence type="ECO:0000256" key="1">
    <source>
        <dbReference type="ARBA" id="ARBA00022827"/>
    </source>
</evidence>
<dbReference type="InterPro" id="IPR002346">
    <property type="entry name" value="Mopterin_DH_FAD-bd"/>
</dbReference>
<name>A0ABS5BPL4_9BACT</name>
<dbReference type="RefSeq" id="WP_210653681.1">
    <property type="nucleotide sequence ID" value="NZ_JAGKQQ010000001.1"/>
</dbReference>
<proteinExistence type="predicted"/>
<dbReference type="InterPro" id="IPR051312">
    <property type="entry name" value="Diverse_Substr_Oxidored"/>
</dbReference>
<dbReference type="PROSITE" id="PS51387">
    <property type="entry name" value="FAD_PCMH"/>
    <property type="match status" value="1"/>
</dbReference>
<protein>
    <submittedName>
        <fullName evidence="3">FAD binding domain-containing protein</fullName>
    </submittedName>
</protein>
<dbReference type="InterPro" id="IPR016166">
    <property type="entry name" value="FAD-bd_PCMH"/>
</dbReference>
<keyword evidence="4" id="KW-1185">Reference proteome</keyword>
<accession>A0ABS5BPL4</accession>
<comment type="caution">
    <text evidence="3">The sequence shown here is derived from an EMBL/GenBank/DDBJ whole genome shotgun (WGS) entry which is preliminary data.</text>
</comment>
<dbReference type="InterPro" id="IPR036318">
    <property type="entry name" value="FAD-bd_PCMH-like_sf"/>
</dbReference>
<dbReference type="Pfam" id="PF00941">
    <property type="entry name" value="FAD_binding_5"/>
    <property type="match status" value="1"/>
</dbReference>
<gene>
    <name evidence="3" type="ORF">J8F10_09980</name>
</gene>
<dbReference type="EMBL" id="JAGKQQ010000001">
    <property type="protein sequence ID" value="MBP3955609.1"/>
    <property type="molecule type" value="Genomic_DNA"/>
</dbReference>
<dbReference type="PANTHER" id="PTHR42659">
    <property type="entry name" value="XANTHINE DEHYDROGENASE SUBUNIT C-RELATED"/>
    <property type="match status" value="1"/>
</dbReference>
<dbReference type="InterPro" id="IPR016169">
    <property type="entry name" value="FAD-bd_PCMH_sub2"/>
</dbReference>
<dbReference type="Gene3D" id="3.30.43.10">
    <property type="entry name" value="Uridine Diphospho-n-acetylenolpyruvylglucosamine Reductase, domain 2"/>
    <property type="match status" value="1"/>
</dbReference>
<keyword evidence="1" id="KW-0274">FAD</keyword>
<evidence type="ECO:0000313" key="4">
    <source>
        <dbReference type="Proteomes" id="UP000676565"/>
    </source>
</evidence>
<sequence length="130" mass="13861">MHPFTFARAEKPADAVAALVADPRAKFIAGGTNLLDLMKEGVERPGNLIDVNPLPLAEIAELPEEAGVRLGAMARNSDVADSKLIRERFPLLSEALLAGATQQLRNMATVGGNLMQRTRRAPHGLALGKV</sequence>